<comment type="caution">
    <text evidence="2">The sequence shown here is derived from an EMBL/GenBank/DDBJ whole genome shotgun (WGS) entry which is preliminary data.</text>
</comment>
<feature type="transmembrane region" description="Helical" evidence="1">
    <location>
        <begin position="6"/>
        <end position="27"/>
    </location>
</feature>
<dbReference type="EMBL" id="JBHMFB010000029">
    <property type="protein sequence ID" value="MFB9090232.1"/>
    <property type="molecule type" value="Genomic_DNA"/>
</dbReference>
<reference evidence="2 3" key="1">
    <citation type="submission" date="2024-09" db="EMBL/GenBank/DDBJ databases">
        <authorList>
            <person name="Sun Q."/>
            <person name="Mori K."/>
        </authorList>
    </citation>
    <scope>NUCLEOTIDE SEQUENCE [LARGE SCALE GENOMIC DNA]</scope>
    <source>
        <strain evidence="2 3">CECT 8460</strain>
    </source>
</reference>
<keyword evidence="1" id="KW-0812">Transmembrane</keyword>
<dbReference type="RefSeq" id="WP_290285213.1">
    <property type="nucleotide sequence ID" value="NZ_JAUFQN010000019.1"/>
</dbReference>
<keyword evidence="3" id="KW-1185">Reference proteome</keyword>
<evidence type="ECO:0000313" key="3">
    <source>
        <dbReference type="Proteomes" id="UP001589576"/>
    </source>
</evidence>
<gene>
    <name evidence="2" type="ORF">ACFFUU_11515</name>
</gene>
<dbReference type="Proteomes" id="UP001589576">
    <property type="component" value="Unassembled WGS sequence"/>
</dbReference>
<proteinExistence type="predicted"/>
<organism evidence="2 3">
    <name type="scientific">Flavobacterium paronense</name>
    <dbReference type="NCBI Taxonomy" id="1392775"/>
    <lineage>
        <taxon>Bacteria</taxon>
        <taxon>Pseudomonadati</taxon>
        <taxon>Bacteroidota</taxon>
        <taxon>Flavobacteriia</taxon>
        <taxon>Flavobacteriales</taxon>
        <taxon>Flavobacteriaceae</taxon>
        <taxon>Flavobacterium</taxon>
    </lineage>
</organism>
<evidence type="ECO:0000313" key="2">
    <source>
        <dbReference type="EMBL" id="MFB9090232.1"/>
    </source>
</evidence>
<evidence type="ECO:0000256" key="1">
    <source>
        <dbReference type="SAM" id="Phobius"/>
    </source>
</evidence>
<name>A0ABV5GGL0_9FLAO</name>
<keyword evidence="1" id="KW-1133">Transmembrane helix</keyword>
<keyword evidence="1" id="KW-0472">Membrane</keyword>
<evidence type="ECO:0008006" key="4">
    <source>
        <dbReference type="Google" id="ProtNLM"/>
    </source>
</evidence>
<sequence length="351" mass="39945">MNEKTLFKSAVLSLIIVLVAVVSYEIYLRGQGIPADYDDNSPLWANTRAKACDDADKTIVFIGSSRIKFDLDIPTWNALTRVIPVQLAMVGSCPRPALEDLANDPTFKGKLVIDVTERLFFTNAPPNQETPNKNIKYFHERTPAQRASFEISKVLESQLSFLDQGNLSLNARLDALELESRPGVFMMPIFPMYFDRTTYERQSYMTATFVADTQQQNKVKAIWAFFGKGAKMAPPPKQSEYDAIFKSVVLNVNKIKARGGTVAFVRTPSSGPYYQEESMGFPRDKFWDRLLKETNCAGFYFKDYPAIANFECPEFSHLKRPDAVIFTKHFFEYLSQQKGFTYLQSNKPQTN</sequence>
<protein>
    <recommendedName>
        <fullName evidence="4">SGNH/GDSL hydrolase family protein</fullName>
    </recommendedName>
</protein>
<accession>A0ABV5GGL0</accession>